<dbReference type="EMBL" id="BAABHD010000022">
    <property type="protein sequence ID" value="GAA4452594.1"/>
    <property type="molecule type" value="Genomic_DNA"/>
</dbReference>
<dbReference type="Gene3D" id="3.90.1300.10">
    <property type="entry name" value="Amidase signature (AS) domain"/>
    <property type="match status" value="1"/>
</dbReference>
<feature type="active site" description="Acyl-ester intermediate" evidence="7">
    <location>
        <position position="174"/>
    </location>
</feature>
<dbReference type="EC" id="6.3.5.7" evidence="7"/>
<evidence type="ECO:0000256" key="2">
    <source>
        <dbReference type="ARBA" id="ARBA00014428"/>
    </source>
</evidence>
<dbReference type="NCBIfam" id="TIGR00132">
    <property type="entry name" value="gatA"/>
    <property type="match status" value="1"/>
</dbReference>
<dbReference type="PANTHER" id="PTHR11895">
    <property type="entry name" value="TRANSAMIDASE"/>
    <property type="match status" value="1"/>
</dbReference>
<dbReference type="RefSeq" id="WP_345242378.1">
    <property type="nucleotide sequence ID" value="NZ_BAABHD010000022.1"/>
</dbReference>
<keyword evidence="4 7" id="KW-0547">Nucleotide-binding</keyword>
<feature type="active site" description="Charge relay system" evidence="7">
    <location>
        <position position="75"/>
    </location>
</feature>
<gene>
    <name evidence="7 9" type="primary">gatA</name>
    <name evidence="9" type="ORF">GCM10023189_16190</name>
</gene>
<dbReference type="InterPro" id="IPR036928">
    <property type="entry name" value="AS_sf"/>
</dbReference>
<keyword evidence="6 7" id="KW-0648">Protein biosynthesis</keyword>
<comment type="catalytic activity">
    <reaction evidence="7">
        <text>L-glutamyl-tRNA(Gln) + L-glutamine + ATP + H2O = L-glutaminyl-tRNA(Gln) + L-glutamate + ADP + phosphate + H(+)</text>
        <dbReference type="Rhea" id="RHEA:17521"/>
        <dbReference type="Rhea" id="RHEA-COMP:9681"/>
        <dbReference type="Rhea" id="RHEA-COMP:9684"/>
        <dbReference type="ChEBI" id="CHEBI:15377"/>
        <dbReference type="ChEBI" id="CHEBI:15378"/>
        <dbReference type="ChEBI" id="CHEBI:29985"/>
        <dbReference type="ChEBI" id="CHEBI:30616"/>
        <dbReference type="ChEBI" id="CHEBI:43474"/>
        <dbReference type="ChEBI" id="CHEBI:58359"/>
        <dbReference type="ChEBI" id="CHEBI:78520"/>
        <dbReference type="ChEBI" id="CHEBI:78521"/>
        <dbReference type="ChEBI" id="CHEBI:456216"/>
        <dbReference type="EC" id="6.3.5.7"/>
    </reaction>
</comment>
<evidence type="ECO:0000256" key="1">
    <source>
        <dbReference type="ARBA" id="ARBA00011123"/>
    </source>
</evidence>
<evidence type="ECO:0000313" key="9">
    <source>
        <dbReference type="EMBL" id="GAA4452594.1"/>
    </source>
</evidence>
<evidence type="ECO:0000256" key="3">
    <source>
        <dbReference type="ARBA" id="ARBA00022598"/>
    </source>
</evidence>
<comment type="subunit">
    <text evidence="1 7">Heterotrimer of A, B and C subunits.</text>
</comment>
<comment type="caution">
    <text evidence="9">The sequence shown here is derived from an EMBL/GenBank/DDBJ whole genome shotgun (WGS) entry which is preliminary data.</text>
</comment>
<name>A0ABP8MP34_9BACT</name>
<organism evidence="9 10">
    <name type="scientific">Nibrella saemangeumensis</name>
    <dbReference type="NCBI Taxonomy" id="1084526"/>
    <lineage>
        <taxon>Bacteria</taxon>
        <taxon>Pseudomonadati</taxon>
        <taxon>Bacteroidota</taxon>
        <taxon>Cytophagia</taxon>
        <taxon>Cytophagales</taxon>
        <taxon>Spirosomataceae</taxon>
        <taxon>Nibrella</taxon>
    </lineage>
</organism>
<keyword evidence="10" id="KW-1185">Reference proteome</keyword>
<comment type="function">
    <text evidence="7">Allows the formation of correctly charged Gln-tRNA(Gln) through the transamidation of misacylated Glu-tRNA(Gln) in organisms which lack glutaminyl-tRNA synthetase. The reaction takes place in the presence of glutamine and ATP through an activated gamma-phospho-Glu-tRNA(Gln).</text>
</comment>
<dbReference type="Proteomes" id="UP001501175">
    <property type="component" value="Unassembled WGS sequence"/>
</dbReference>
<dbReference type="HAMAP" id="MF_00120">
    <property type="entry name" value="GatA"/>
    <property type="match status" value="1"/>
</dbReference>
<evidence type="ECO:0000256" key="6">
    <source>
        <dbReference type="ARBA" id="ARBA00022917"/>
    </source>
</evidence>
<evidence type="ECO:0000256" key="4">
    <source>
        <dbReference type="ARBA" id="ARBA00022741"/>
    </source>
</evidence>
<keyword evidence="5 7" id="KW-0067">ATP-binding</keyword>
<feature type="active site" description="Charge relay system" evidence="7">
    <location>
        <position position="150"/>
    </location>
</feature>
<dbReference type="InterPro" id="IPR023631">
    <property type="entry name" value="Amidase_dom"/>
</dbReference>
<dbReference type="SUPFAM" id="SSF75304">
    <property type="entry name" value="Amidase signature (AS) enzymes"/>
    <property type="match status" value="1"/>
</dbReference>
<proteinExistence type="inferred from homology"/>
<accession>A0ABP8MP34</accession>
<keyword evidence="3 7" id="KW-0436">Ligase</keyword>
<dbReference type="InterPro" id="IPR000120">
    <property type="entry name" value="Amidase"/>
</dbReference>
<evidence type="ECO:0000256" key="7">
    <source>
        <dbReference type="HAMAP-Rule" id="MF_00120"/>
    </source>
</evidence>
<sequence length="471" mass="50857">MLYRSFAEVQSALEAGTATCRQLVDYYLSRIDEQRSLNVFTEVYADEARQQAEVVDQKRAAGKAGRLAGMVIGLKDVLSYAGHGLQAGSRILDGFTAQFTATAVQRLLNEDAIIIGRQNCDEFAMGSSNENSAFGPVRNAANPERVPGGSSGGSAVAVQAGMCLASIGSDTGGSVRQPAAFCGVVGLKPTYGRISRYGLVAYASSFDCIGPITHTADDAALLLEIMAGPDDFDSTVSSKPVESYTQATLPDRPLRIAYLRDGVESEGVAPDIRQATQQRLDKLRKAGHSVEPVDFSLLSYLLPTYYILTTAEASSNLSRFDGVRYGYRSTGPAATDLESMYKKSRTEGFGTEVRRRILLGTFALSASYYEAYYTKAQQVRRLIRQETEQVFARYDFLVSPTTPSTAFRLGEKTADPLQMYLADIFTVQANVAGYPAISVPNGTDTDGLPIGLQVMAPPFQEGMLLALAKTL</sequence>
<dbReference type="PANTHER" id="PTHR11895:SF7">
    <property type="entry name" value="GLUTAMYL-TRNA(GLN) AMIDOTRANSFERASE SUBUNIT A, MITOCHONDRIAL"/>
    <property type="match status" value="1"/>
</dbReference>
<evidence type="ECO:0000313" key="10">
    <source>
        <dbReference type="Proteomes" id="UP001501175"/>
    </source>
</evidence>
<protein>
    <recommendedName>
        <fullName evidence="2 7">Glutamyl-tRNA(Gln) amidotransferase subunit A</fullName>
        <shortName evidence="7">Glu-ADT subunit A</shortName>
        <ecNumber evidence="7">6.3.5.7</ecNumber>
    </recommendedName>
</protein>
<evidence type="ECO:0000256" key="5">
    <source>
        <dbReference type="ARBA" id="ARBA00022840"/>
    </source>
</evidence>
<dbReference type="Pfam" id="PF01425">
    <property type="entry name" value="Amidase"/>
    <property type="match status" value="1"/>
</dbReference>
<evidence type="ECO:0000259" key="8">
    <source>
        <dbReference type="Pfam" id="PF01425"/>
    </source>
</evidence>
<dbReference type="InterPro" id="IPR004412">
    <property type="entry name" value="GatA"/>
</dbReference>
<reference evidence="10" key="1">
    <citation type="journal article" date="2019" name="Int. J. Syst. Evol. Microbiol.">
        <title>The Global Catalogue of Microorganisms (GCM) 10K type strain sequencing project: providing services to taxonomists for standard genome sequencing and annotation.</title>
        <authorList>
            <consortium name="The Broad Institute Genomics Platform"/>
            <consortium name="The Broad Institute Genome Sequencing Center for Infectious Disease"/>
            <person name="Wu L."/>
            <person name="Ma J."/>
        </authorList>
    </citation>
    <scope>NUCLEOTIDE SEQUENCE [LARGE SCALE GENOMIC DNA]</scope>
    <source>
        <strain evidence="10">JCM 17927</strain>
    </source>
</reference>
<comment type="similarity">
    <text evidence="7">Belongs to the amidase family. GatA subfamily.</text>
</comment>
<feature type="domain" description="Amidase" evidence="8">
    <location>
        <begin position="23"/>
        <end position="465"/>
    </location>
</feature>